<dbReference type="InterPro" id="IPR005149">
    <property type="entry name" value="Tscrpt_reg_PadR_N"/>
</dbReference>
<dbReference type="CDD" id="cd00090">
    <property type="entry name" value="HTH_ARSR"/>
    <property type="match status" value="1"/>
</dbReference>
<evidence type="ECO:0000313" key="4">
    <source>
        <dbReference type="Proteomes" id="UP000287188"/>
    </source>
</evidence>
<name>A0A402AV23_9CHLR</name>
<dbReference type="InterPro" id="IPR011991">
    <property type="entry name" value="ArsR-like_HTH"/>
</dbReference>
<dbReference type="AlphaFoldDB" id="A0A402AV23"/>
<accession>A0A402AV23</accession>
<keyword evidence="4" id="KW-1185">Reference proteome</keyword>
<dbReference type="SUPFAM" id="SSF46785">
    <property type="entry name" value="Winged helix' DNA-binding domain"/>
    <property type="match status" value="1"/>
</dbReference>
<feature type="region of interest" description="Disordered" evidence="1">
    <location>
        <begin position="1"/>
        <end position="112"/>
    </location>
</feature>
<feature type="domain" description="Transcription regulator PadR N-terminal" evidence="2">
    <location>
        <begin position="119"/>
        <end position="186"/>
    </location>
</feature>
<organism evidence="3 4">
    <name type="scientific">Dictyobacter kobayashii</name>
    <dbReference type="NCBI Taxonomy" id="2014872"/>
    <lineage>
        <taxon>Bacteria</taxon>
        <taxon>Bacillati</taxon>
        <taxon>Chloroflexota</taxon>
        <taxon>Ktedonobacteria</taxon>
        <taxon>Ktedonobacterales</taxon>
        <taxon>Dictyobacteraceae</taxon>
        <taxon>Dictyobacter</taxon>
    </lineage>
</organism>
<dbReference type="EMBL" id="BIFS01000002">
    <property type="protein sequence ID" value="GCE22935.1"/>
    <property type="molecule type" value="Genomic_DNA"/>
</dbReference>
<sequence length="260" mass="29041">MKNFGMNQGPWFGQSREFHHTSRGQQVPYGEGPAQFEHRGHRERWGEPSAEFGHHEHREHRGPRGRRGDGFGFGEFGPREHRGPHGEGHGGPEHRGPRGRRGERGGPRIGRGDVRSATLLLLAENPSHGYQIIQQVGERSGGLWQPSPGSVYPALQMLEDEGLIKAEEQEGRRVFQLTEAGQAYVAEHKDELSTVWKSVTDTVDNSQLELQDLFHQLGKAVRTVAQEGTPTQIAAARELLGNTRRQLYLILASEDTTTQD</sequence>
<reference evidence="4" key="1">
    <citation type="submission" date="2018-12" db="EMBL/GenBank/DDBJ databases">
        <title>Tengunoibacter tsumagoiensis gen. nov., sp. nov., Dictyobacter kobayashii sp. nov., D. alpinus sp. nov., and D. joshuensis sp. nov. and description of Dictyobacteraceae fam. nov. within the order Ktedonobacterales isolated from Tengu-no-mugimeshi.</title>
        <authorList>
            <person name="Wang C.M."/>
            <person name="Zheng Y."/>
            <person name="Sakai Y."/>
            <person name="Toyoda A."/>
            <person name="Minakuchi Y."/>
            <person name="Abe K."/>
            <person name="Yokota A."/>
            <person name="Yabe S."/>
        </authorList>
    </citation>
    <scope>NUCLEOTIDE SEQUENCE [LARGE SCALE GENOMIC DNA]</scope>
    <source>
        <strain evidence="4">Uno11</strain>
    </source>
</reference>
<evidence type="ECO:0000256" key="1">
    <source>
        <dbReference type="SAM" id="MobiDB-lite"/>
    </source>
</evidence>
<dbReference type="RefSeq" id="WP_161977854.1">
    <property type="nucleotide sequence ID" value="NZ_BIFS01000002.1"/>
</dbReference>
<gene>
    <name evidence="3" type="ORF">KDK_67350</name>
</gene>
<feature type="compositionally biased region" description="Basic and acidic residues" evidence="1">
    <location>
        <begin position="77"/>
        <end position="112"/>
    </location>
</feature>
<dbReference type="InterPro" id="IPR036390">
    <property type="entry name" value="WH_DNA-bd_sf"/>
</dbReference>
<evidence type="ECO:0000259" key="2">
    <source>
        <dbReference type="Pfam" id="PF03551"/>
    </source>
</evidence>
<proteinExistence type="predicted"/>
<evidence type="ECO:0000313" key="3">
    <source>
        <dbReference type="EMBL" id="GCE22935.1"/>
    </source>
</evidence>
<dbReference type="Gene3D" id="1.10.10.10">
    <property type="entry name" value="Winged helix-like DNA-binding domain superfamily/Winged helix DNA-binding domain"/>
    <property type="match status" value="1"/>
</dbReference>
<dbReference type="InterPro" id="IPR036388">
    <property type="entry name" value="WH-like_DNA-bd_sf"/>
</dbReference>
<comment type="caution">
    <text evidence="3">The sequence shown here is derived from an EMBL/GenBank/DDBJ whole genome shotgun (WGS) entry which is preliminary data.</text>
</comment>
<dbReference type="PANTHER" id="PTHR43252">
    <property type="entry name" value="TRANSCRIPTIONAL REGULATOR YQJI"/>
    <property type="match status" value="1"/>
</dbReference>
<dbReference type="PANTHER" id="PTHR43252:SF2">
    <property type="entry name" value="TRANSCRIPTION REGULATOR, PADR-LIKE FAMILY"/>
    <property type="match status" value="1"/>
</dbReference>
<feature type="compositionally biased region" description="Basic and acidic residues" evidence="1">
    <location>
        <begin position="36"/>
        <end position="56"/>
    </location>
</feature>
<dbReference type="Pfam" id="PF03551">
    <property type="entry name" value="PadR"/>
    <property type="match status" value="1"/>
</dbReference>
<dbReference type="Proteomes" id="UP000287188">
    <property type="component" value="Unassembled WGS sequence"/>
</dbReference>
<protein>
    <recommendedName>
        <fullName evidence="2">Transcription regulator PadR N-terminal domain-containing protein</fullName>
    </recommendedName>
</protein>